<reference evidence="1" key="1">
    <citation type="submission" date="2023-10" db="EMBL/GenBank/DDBJ databases">
        <title>Genome assembly of Pristionchus species.</title>
        <authorList>
            <person name="Yoshida K."/>
            <person name="Sommer R.J."/>
        </authorList>
    </citation>
    <scope>NUCLEOTIDE SEQUENCE</scope>
    <source>
        <strain evidence="1">RS0144</strain>
    </source>
</reference>
<name>A0AAV5T901_9BILA</name>
<feature type="non-terminal residue" evidence="1">
    <location>
        <position position="75"/>
    </location>
</feature>
<dbReference type="InterPro" id="IPR043472">
    <property type="entry name" value="Macro_dom-like"/>
</dbReference>
<keyword evidence="2" id="KW-1185">Reference proteome</keyword>
<dbReference type="AlphaFoldDB" id="A0AAV5T901"/>
<comment type="caution">
    <text evidence="1">The sequence shown here is derived from an EMBL/GenBank/DDBJ whole genome shotgun (WGS) entry which is preliminary data.</text>
</comment>
<dbReference type="Gene3D" id="3.40.220.10">
    <property type="entry name" value="Leucine Aminopeptidase, subunit E, domain 1"/>
    <property type="match status" value="1"/>
</dbReference>
<dbReference type="SUPFAM" id="SSF52949">
    <property type="entry name" value="Macro domain-like"/>
    <property type="match status" value="1"/>
</dbReference>
<evidence type="ECO:0000313" key="1">
    <source>
        <dbReference type="EMBL" id="GMS91789.1"/>
    </source>
</evidence>
<gene>
    <name evidence="1" type="ORF">PENTCL1PPCAC_13964</name>
</gene>
<accession>A0AAV5T901</accession>
<dbReference type="Proteomes" id="UP001432027">
    <property type="component" value="Unassembled WGS sequence"/>
</dbReference>
<feature type="non-terminal residue" evidence="1">
    <location>
        <position position="1"/>
    </location>
</feature>
<dbReference type="EMBL" id="BTSX01000004">
    <property type="protein sequence ID" value="GMS91789.1"/>
    <property type="molecule type" value="Genomic_DNA"/>
</dbReference>
<sequence>SIDARSKVNEIAEAVWKAAGEQLNTARQAVSLPLQECSIQVTSAYNLVSRYYYIFHVVVPNVVNSSKITTEEREK</sequence>
<proteinExistence type="predicted"/>
<organism evidence="1 2">
    <name type="scientific">Pristionchus entomophagus</name>
    <dbReference type="NCBI Taxonomy" id="358040"/>
    <lineage>
        <taxon>Eukaryota</taxon>
        <taxon>Metazoa</taxon>
        <taxon>Ecdysozoa</taxon>
        <taxon>Nematoda</taxon>
        <taxon>Chromadorea</taxon>
        <taxon>Rhabditida</taxon>
        <taxon>Rhabditina</taxon>
        <taxon>Diplogasteromorpha</taxon>
        <taxon>Diplogasteroidea</taxon>
        <taxon>Neodiplogasteridae</taxon>
        <taxon>Pristionchus</taxon>
    </lineage>
</organism>
<evidence type="ECO:0000313" key="2">
    <source>
        <dbReference type="Proteomes" id="UP001432027"/>
    </source>
</evidence>
<protein>
    <submittedName>
        <fullName evidence="1">Uncharacterized protein</fullName>
    </submittedName>
</protein>